<evidence type="ECO:0000313" key="4">
    <source>
        <dbReference type="EMBL" id="RCX13185.1"/>
    </source>
</evidence>
<keyword evidence="1" id="KW-0677">Repeat</keyword>
<evidence type="ECO:0000256" key="1">
    <source>
        <dbReference type="ARBA" id="ARBA00022737"/>
    </source>
</evidence>
<name>A0A369AVU4_9FIRM</name>
<dbReference type="Pfam" id="PF12690">
    <property type="entry name" value="BsuPI"/>
    <property type="match status" value="1"/>
</dbReference>
<dbReference type="PROSITE" id="PS51272">
    <property type="entry name" value="SLH"/>
    <property type="match status" value="2"/>
</dbReference>
<gene>
    <name evidence="4" type="ORF">DFR58_1182</name>
</gene>
<organism evidence="4 5">
    <name type="scientific">Anaerobacterium chartisolvens</name>
    <dbReference type="NCBI Taxonomy" id="1297424"/>
    <lineage>
        <taxon>Bacteria</taxon>
        <taxon>Bacillati</taxon>
        <taxon>Bacillota</taxon>
        <taxon>Clostridia</taxon>
        <taxon>Eubacteriales</taxon>
        <taxon>Oscillospiraceae</taxon>
        <taxon>Anaerobacterium</taxon>
    </lineage>
</organism>
<dbReference type="InterPro" id="IPR038144">
    <property type="entry name" value="IPI"/>
</dbReference>
<proteinExistence type="predicted"/>
<protein>
    <submittedName>
        <fullName evidence="4">S-layer family protein</fullName>
    </submittedName>
</protein>
<dbReference type="Gene3D" id="2.60.40.2360">
    <property type="entry name" value="Intracellular proteinase inhibitor BsuPI"/>
    <property type="match status" value="1"/>
</dbReference>
<evidence type="ECO:0000259" key="3">
    <source>
        <dbReference type="PROSITE" id="PS51272"/>
    </source>
</evidence>
<dbReference type="RefSeq" id="WP_170138169.1">
    <property type="nucleotide sequence ID" value="NZ_QPJT01000018.1"/>
</dbReference>
<dbReference type="EMBL" id="QPJT01000018">
    <property type="protein sequence ID" value="RCX13185.1"/>
    <property type="molecule type" value="Genomic_DNA"/>
</dbReference>
<feature type="chain" id="PRO_5016562547" evidence="2">
    <location>
        <begin position="24"/>
        <end position="352"/>
    </location>
</feature>
<comment type="caution">
    <text evidence="4">The sequence shown here is derived from an EMBL/GenBank/DDBJ whole genome shotgun (WGS) entry which is preliminary data.</text>
</comment>
<accession>A0A369AVU4</accession>
<sequence length="352" mass="38971">MKKRITIFIIALTVILSNLSVFAASDLIIGKNASAFTDISGHWAQSAIETYADPDIFADGEGSFLPGKAITRLEFAIILHTALDIKIKYLKEPDIKEFFDDVSNEDIGSSQLYDLAAAGIIDRKNSFGPNEVLPRDEMVHYIINALKDMTGGNYAIILMMPEPFDDDSKISPEYKNDITEAMLLKLIYGRGRNMFYPDSPATRAEGAIVVQRLANTAASFKEDVDVVPSVEVSDSGLTMKLSIANHSGKPVTINHSSGQKYDFTLMDSDRNIIYRWSADKSFIAALTTTVIEDGDTLEFSSVLEGADYSVIKNSIKYMAAYITGQSHDFEINMEGYELGIRQPQRLNINPCK</sequence>
<dbReference type="Pfam" id="PF00395">
    <property type="entry name" value="SLH"/>
    <property type="match status" value="2"/>
</dbReference>
<reference evidence="4 5" key="1">
    <citation type="submission" date="2018-07" db="EMBL/GenBank/DDBJ databases">
        <title>Genomic Encyclopedia of Type Strains, Phase IV (KMG-IV): sequencing the most valuable type-strain genomes for metagenomic binning, comparative biology and taxonomic classification.</title>
        <authorList>
            <person name="Goeker M."/>
        </authorList>
    </citation>
    <scope>NUCLEOTIDE SEQUENCE [LARGE SCALE GENOMIC DNA]</scope>
    <source>
        <strain evidence="4 5">DSM 27016</strain>
    </source>
</reference>
<keyword evidence="5" id="KW-1185">Reference proteome</keyword>
<dbReference type="InterPro" id="IPR001119">
    <property type="entry name" value="SLH_dom"/>
</dbReference>
<evidence type="ECO:0000313" key="5">
    <source>
        <dbReference type="Proteomes" id="UP000253034"/>
    </source>
</evidence>
<feature type="domain" description="SLH" evidence="3">
    <location>
        <begin position="31"/>
        <end position="93"/>
    </location>
</feature>
<feature type="domain" description="SLH" evidence="3">
    <location>
        <begin position="161"/>
        <end position="224"/>
    </location>
</feature>
<dbReference type="InterPro" id="IPR020481">
    <property type="entry name" value="Intracell_prot_inh_BsuPI"/>
</dbReference>
<keyword evidence="2" id="KW-0732">Signal</keyword>
<dbReference type="Proteomes" id="UP000253034">
    <property type="component" value="Unassembled WGS sequence"/>
</dbReference>
<dbReference type="AlphaFoldDB" id="A0A369AVU4"/>
<evidence type="ECO:0000256" key="2">
    <source>
        <dbReference type="SAM" id="SignalP"/>
    </source>
</evidence>
<feature type="signal peptide" evidence="2">
    <location>
        <begin position="1"/>
        <end position="23"/>
    </location>
</feature>